<sequence>MVDDADLDFFSGAGTFDVELAALLTLECSIDGNGSCGFGSGLNFDWLGEGPLAPVGDGGFRVTYSFDRAVPTVAEPGTLALLGLGLLGLASLRRRLL</sequence>
<dbReference type="InterPro" id="IPR013424">
    <property type="entry name" value="Ice-binding_C"/>
</dbReference>
<evidence type="ECO:0000313" key="4">
    <source>
        <dbReference type="Proteomes" id="UP000315252"/>
    </source>
</evidence>
<name>A0A545TS02_9PROT</name>
<protein>
    <submittedName>
        <fullName evidence="3">PEP-CTERM sorting domain-containing protein</fullName>
    </submittedName>
</protein>
<keyword evidence="1" id="KW-0812">Transmembrane</keyword>
<feature type="domain" description="Ice-binding protein C-terminal" evidence="2">
    <location>
        <begin position="75"/>
        <end position="95"/>
    </location>
</feature>
<dbReference type="EMBL" id="VHSH01000004">
    <property type="protein sequence ID" value="TQV79993.1"/>
    <property type="molecule type" value="Genomic_DNA"/>
</dbReference>
<dbReference type="NCBIfam" id="TIGR02595">
    <property type="entry name" value="PEP_CTERM"/>
    <property type="match status" value="1"/>
</dbReference>
<comment type="caution">
    <text evidence="3">The sequence shown here is derived from an EMBL/GenBank/DDBJ whole genome shotgun (WGS) entry which is preliminary data.</text>
</comment>
<evidence type="ECO:0000313" key="3">
    <source>
        <dbReference type="EMBL" id="TQV79993.1"/>
    </source>
</evidence>
<evidence type="ECO:0000256" key="1">
    <source>
        <dbReference type="SAM" id="Phobius"/>
    </source>
</evidence>
<keyword evidence="1" id="KW-1133">Transmembrane helix</keyword>
<feature type="transmembrane region" description="Helical" evidence="1">
    <location>
        <begin position="73"/>
        <end position="92"/>
    </location>
</feature>
<evidence type="ECO:0000259" key="2">
    <source>
        <dbReference type="Pfam" id="PF07589"/>
    </source>
</evidence>
<keyword evidence="1" id="KW-0472">Membrane</keyword>
<reference evidence="3 4" key="1">
    <citation type="submission" date="2019-06" db="EMBL/GenBank/DDBJ databases">
        <title>Whole genome sequence for Rhodospirillaceae sp. R148.</title>
        <authorList>
            <person name="Wang G."/>
        </authorList>
    </citation>
    <scope>NUCLEOTIDE SEQUENCE [LARGE SCALE GENOMIC DNA]</scope>
    <source>
        <strain evidence="3 4">R148</strain>
    </source>
</reference>
<organism evidence="3 4">
    <name type="scientific">Denitrobaculum tricleocarpae</name>
    <dbReference type="NCBI Taxonomy" id="2591009"/>
    <lineage>
        <taxon>Bacteria</taxon>
        <taxon>Pseudomonadati</taxon>
        <taxon>Pseudomonadota</taxon>
        <taxon>Alphaproteobacteria</taxon>
        <taxon>Rhodospirillales</taxon>
        <taxon>Rhodospirillaceae</taxon>
        <taxon>Denitrobaculum</taxon>
    </lineage>
</organism>
<keyword evidence="4" id="KW-1185">Reference proteome</keyword>
<dbReference type="AlphaFoldDB" id="A0A545TS02"/>
<accession>A0A545TS02</accession>
<dbReference type="Proteomes" id="UP000315252">
    <property type="component" value="Unassembled WGS sequence"/>
</dbReference>
<dbReference type="Pfam" id="PF07589">
    <property type="entry name" value="PEP-CTERM"/>
    <property type="match status" value="1"/>
</dbReference>
<proteinExistence type="predicted"/>
<gene>
    <name evidence="3" type="ORF">FKG95_14720</name>
</gene>